<organism evidence="1 2">
    <name type="scientific">Pseudomonas phage PspYZU05</name>
    <dbReference type="NCBI Taxonomy" id="1983556"/>
    <lineage>
        <taxon>Viruses</taxon>
        <taxon>Duplodnaviria</taxon>
        <taxon>Heunggongvirae</taxon>
        <taxon>Uroviricota</taxon>
        <taxon>Caudoviricetes</taxon>
        <taxon>Pantevenvirales</taxon>
        <taxon>Straboviridae</taxon>
        <taxon>Jiangsuvirus</taxon>
        <taxon>Jiangsuvirus pspyzu05</taxon>
    </lineage>
</organism>
<evidence type="ECO:0000313" key="1">
    <source>
        <dbReference type="EMBL" id="ASD51953.1"/>
    </source>
</evidence>
<proteinExistence type="predicted"/>
<keyword evidence="2" id="KW-1185">Reference proteome</keyword>
<dbReference type="EMBL" id="KY971610">
    <property type="protein sequence ID" value="ASD51953.1"/>
    <property type="molecule type" value="Genomic_DNA"/>
</dbReference>
<protein>
    <submittedName>
        <fullName evidence="1">Uncharacterized protein</fullName>
    </submittedName>
</protein>
<evidence type="ECO:0000313" key="2">
    <source>
        <dbReference type="Proteomes" id="UP000247773"/>
    </source>
</evidence>
<reference evidence="1 2" key="1">
    <citation type="submission" date="2017-04" db="EMBL/GenBank/DDBJ databases">
        <title>Isolation of lytic bacteriophages infecting Pseudomonas strains for biocontrol of fish and shrimp spoilage during chilled storage.</title>
        <authorList>
            <person name="Yang Z."/>
            <person name="Tao X."/>
            <person name="Gao L."/>
            <person name="Rao S."/>
        </authorList>
    </citation>
    <scope>NUCLEOTIDE SEQUENCE [LARGE SCALE GENOMIC DNA]</scope>
</reference>
<gene>
    <name evidence="1" type="ORF">PspYZU05_01</name>
</gene>
<accession>A0A2U7N870</accession>
<sequence length="72" mass="8430">MITLPYSEAARLLRLINAKMKGPCFDYNRMKAIKTNLEIFASYGPECTFTLTYDEVRFLHGCNVKLYKNEWS</sequence>
<dbReference type="Proteomes" id="UP000247773">
    <property type="component" value="Genome"/>
</dbReference>
<name>A0A2U7N870_9CAUD</name>